<feature type="signal peptide" evidence="1">
    <location>
        <begin position="1"/>
        <end position="34"/>
    </location>
</feature>
<evidence type="ECO:0000313" key="3">
    <source>
        <dbReference type="Proteomes" id="UP001595976"/>
    </source>
</evidence>
<comment type="caution">
    <text evidence="2">The sequence shown here is derived from an EMBL/GenBank/DDBJ whole genome shotgun (WGS) entry which is preliminary data.</text>
</comment>
<reference evidence="3" key="1">
    <citation type="journal article" date="2019" name="Int. J. Syst. Evol. Microbiol.">
        <title>The Global Catalogue of Microorganisms (GCM) 10K type strain sequencing project: providing services to taxonomists for standard genome sequencing and annotation.</title>
        <authorList>
            <consortium name="The Broad Institute Genomics Platform"/>
            <consortium name="The Broad Institute Genome Sequencing Center for Infectious Disease"/>
            <person name="Wu L."/>
            <person name="Ma J."/>
        </authorList>
    </citation>
    <scope>NUCLEOTIDE SEQUENCE [LARGE SCALE GENOMIC DNA]</scope>
    <source>
        <strain evidence="3">CGMCC 1.15643</strain>
    </source>
</reference>
<organism evidence="2 3">
    <name type="scientific">Bosea minatitlanensis</name>
    <dbReference type="NCBI Taxonomy" id="128782"/>
    <lineage>
        <taxon>Bacteria</taxon>
        <taxon>Pseudomonadati</taxon>
        <taxon>Pseudomonadota</taxon>
        <taxon>Alphaproteobacteria</taxon>
        <taxon>Hyphomicrobiales</taxon>
        <taxon>Boseaceae</taxon>
        <taxon>Bosea</taxon>
    </lineage>
</organism>
<accession>A0ABW0EYI1</accession>
<dbReference type="RefSeq" id="WP_158443383.1">
    <property type="nucleotide sequence ID" value="NZ_JAOAOS010000012.1"/>
</dbReference>
<evidence type="ECO:0000313" key="2">
    <source>
        <dbReference type="EMBL" id="MFC5291558.1"/>
    </source>
</evidence>
<dbReference type="EMBL" id="JBHSLI010000001">
    <property type="protein sequence ID" value="MFC5291558.1"/>
    <property type="molecule type" value="Genomic_DNA"/>
</dbReference>
<keyword evidence="1" id="KW-0732">Signal</keyword>
<gene>
    <name evidence="2" type="ORF">ACFPK2_00970</name>
</gene>
<proteinExistence type="predicted"/>
<protein>
    <submittedName>
        <fullName evidence="2">Uncharacterized protein</fullName>
    </submittedName>
</protein>
<evidence type="ECO:0000256" key="1">
    <source>
        <dbReference type="SAM" id="SignalP"/>
    </source>
</evidence>
<sequence>MTEADGTTRARRRGSLVAMGACLAWALASLPAAARQGAAPDWPTEKCNRYKAAYELLLKRQGKAGLGAEFLASHDAFLAANCQSRAEVCARSPEEIALADKLTLMAMNRGMSGTFLPFDCRK</sequence>
<feature type="chain" id="PRO_5045692395" evidence="1">
    <location>
        <begin position="35"/>
        <end position="122"/>
    </location>
</feature>
<dbReference type="Proteomes" id="UP001595976">
    <property type="component" value="Unassembled WGS sequence"/>
</dbReference>
<keyword evidence="3" id="KW-1185">Reference proteome</keyword>
<name>A0ABW0EYI1_9HYPH</name>